<organism evidence="2 3">
    <name type="scientific">Dielma fastidiosa</name>
    <dbReference type="NCBI Taxonomy" id="1034346"/>
    <lineage>
        <taxon>Bacteria</taxon>
        <taxon>Bacillati</taxon>
        <taxon>Bacillota</taxon>
        <taxon>Erysipelotrichia</taxon>
        <taxon>Erysipelotrichales</taxon>
        <taxon>Erysipelotrichaceae</taxon>
        <taxon>Dielma</taxon>
    </lineage>
</organism>
<reference evidence="2 3" key="1">
    <citation type="submission" date="2018-05" db="EMBL/GenBank/DDBJ databases">
        <title>Genomic Encyclopedia of Type Strains, Phase IV (KMG-IV): sequencing the most valuable type-strain genomes for metagenomic binning, comparative biology and taxonomic classification.</title>
        <authorList>
            <person name="Goeker M."/>
        </authorList>
    </citation>
    <scope>NUCLEOTIDE SEQUENCE [LARGE SCALE GENOMIC DNA]</scope>
    <source>
        <strain evidence="2 3">JC118</strain>
    </source>
</reference>
<dbReference type="AlphaFoldDB" id="A0A318KUU3"/>
<sequence length="311" mass="35283">MRSNSHAIDRMSKTTLVVLAAGMGSRYGGLKQIDPIGPNGEIILELSVYDAIQAGFDRVVFIIKKEIEADFKEAIGNKLAAHVEVEYVFQDLHHLPKDYEVPAGRVKPWGTAHALWCCKEVLDGPFAVINADDYYGQSCFKDLYAFLNNEAKSHHYGMVGYLLRNTITENGSVARGQCVVKDGKLVNVVERTRIEKRNDKIEYYLDDEWHTLPEDTLVSMNMWAFTPDIIEEIEHRFDAFMADAVPANPLKSEMYIPNVVGELLREEAADVVMMSSRDKWYGVTYQEDKEGVKAGIRSLIDQGRYPQPLWK</sequence>
<dbReference type="InterPro" id="IPR005835">
    <property type="entry name" value="NTP_transferase_dom"/>
</dbReference>
<keyword evidence="3" id="KW-1185">Reference proteome</keyword>
<evidence type="ECO:0000259" key="1">
    <source>
        <dbReference type="Pfam" id="PF00483"/>
    </source>
</evidence>
<gene>
    <name evidence="2" type="ORF">DES51_103224</name>
</gene>
<keyword evidence="2" id="KW-0808">Transferase</keyword>
<dbReference type="RefSeq" id="WP_420870384.1">
    <property type="nucleotide sequence ID" value="NZ_CALBWE010000021.1"/>
</dbReference>
<dbReference type="STRING" id="1034346.GCA_000313565_01952"/>
<dbReference type="Pfam" id="PF00483">
    <property type="entry name" value="NTP_transferase"/>
    <property type="match status" value="1"/>
</dbReference>
<evidence type="ECO:0000313" key="2">
    <source>
        <dbReference type="EMBL" id="PXX80628.1"/>
    </source>
</evidence>
<dbReference type="Proteomes" id="UP000247612">
    <property type="component" value="Unassembled WGS sequence"/>
</dbReference>
<feature type="domain" description="Nucleotidyl transferase" evidence="1">
    <location>
        <begin position="17"/>
        <end position="233"/>
    </location>
</feature>
<comment type="caution">
    <text evidence="2">The sequence shown here is derived from an EMBL/GenBank/DDBJ whole genome shotgun (WGS) entry which is preliminary data.</text>
</comment>
<evidence type="ECO:0000313" key="3">
    <source>
        <dbReference type="Proteomes" id="UP000247612"/>
    </source>
</evidence>
<dbReference type="SUPFAM" id="SSF53448">
    <property type="entry name" value="Nucleotide-diphospho-sugar transferases"/>
    <property type="match status" value="1"/>
</dbReference>
<name>A0A318KUU3_9FIRM</name>
<dbReference type="InterPro" id="IPR029044">
    <property type="entry name" value="Nucleotide-diphossugar_trans"/>
</dbReference>
<protein>
    <submittedName>
        <fullName evidence="2">Nucleotidyltransferase-like protein</fullName>
    </submittedName>
</protein>
<proteinExistence type="predicted"/>
<accession>A0A318KUU3</accession>
<dbReference type="Gene3D" id="3.90.550.10">
    <property type="entry name" value="Spore Coat Polysaccharide Biosynthesis Protein SpsA, Chain A"/>
    <property type="match status" value="1"/>
</dbReference>
<dbReference type="EMBL" id="QJKH01000003">
    <property type="protein sequence ID" value="PXX80628.1"/>
    <property type="molecule type" value="Genomic_DNA"/>
</dbReference>
<dbReference type="GO" id="GO:0016740">
    <property type="term" value="F:transferase activity"/>
    <property type="evidence" value="ECO:0007669"/>
    <property type="project" value="UniProtKB-KW"/>
</dbReference>